<keyword evidence="2" id="KW-1185">Reference proteome</keyword>
<protein>
    <submittedName>
        <fullName evidence="1">Uncharacterized protein</fullName>
    </submittedName>
</protein>
<accession>A0AAW0Q865</accession>
<sequence>MELFKKIATIELEQAIPCDGLPTQDDGARVEVVLDVIEAIPEAVDQYHLLLAATTSAPVSYIGYELNYPQPLSEERFPAELWRDEEAIATFLCRACIWGLWCELRRGHRVDEHLEDLLTIYQAMASGFSSTTVANESGDMEVEGFSMDSPALGPNGFKYDVDTSSIHRETSWWMAQHLAGIKLEEKTIEDNLHRGCIGLGLGEQ</sequence>
<reference evidence="1 2" key="1">
    <citation type="submission" date="2023-01" db="EMBL/GenBank/DDBJ databases">
        <title>Analysis of 21 Apiospora genomes using comparative genomics revels a genus with tremendous synthesis potential of carbohydrate active enzymes and secondary metabolites.</title>
        <authorList>
            <person name="Sorensen T."/>
        </authorList>
    </citation>
    <scope>NUCLEOTIDE SEQUENCE [LARGE SCALE GENOMIC DNA]</scope>
    <source>
        <strain evidence="1 2">CBS 117206</strain>
    </source>
</reference>
<evidence type="ECO:0000313" key="2">
    <source>
        <dbReference type="Proteomes" id="UP001392437"/>
    </source>
</evidence>
<organism evidence="1 2">
    <name type="scientific">Apiospora kogelbergensis</name>
    <dbReference type="NCBI Taxonomy" id="1337665"/>
    <lineage>
        <taxon>Eukaryota</taxon>
        <taxon>Fungi</taxon>
        <taxon>Dikarya</taxon>
        <taxon>Ascomycota</taxon>
        <taxon>Pezizomycotina</taxon>
        <taxon>Sordariomycetes</taxon>
        <taxon>Xylariomycetidae</taxon>
        <taxon>Amphisphaeriales</taxon>
        <taxon>Apiosporaceae</taxon>
        <taxon>Apiospora</taxon>
    </lineage>
</organism>
<name>A0AAW0Q865_9PEZI</name>
<proteinExistence type="predicted"/>
<dbReference type="AlphaFoldDB" id="A0AAW0Q865"/>
<gene>
    <name evidence="1" type="ORF">PG999_014183</name>
</gene>
<evidence type="ECO:0000313" key="1">
    <source>
        <dbReference type="EMBL" id="KAK8096161.1"/>
    </source>
</evidence>
<comment type="caution">
    <text evidence="1">The sequence shown here is derived from an EMBL/GenBank/DDBJ whole genome shotgun (WGS) entry which is preliminary data.</text>
</comment>
<dbReference type="EMBL" id="JAQQWP010000011">
    <property type="protein sequence ID" value="KAK8096161.1"/>
    <property type="molecule type" value="Genomic_DNA"/>
</dbReference>
<dbReference type="Proteomes" id="UP001392437">
    <property type="component" value="Unassembled WGS sequence"/>
</dbReference>